<accession>A0A1U6HK85</accession>
<organism evidence="2 3">
    <name type="scientific">Novosphingobium mathurense</name>
    <dbReference type="NCBI Taxonomy" id="428990"/>
    <lineage>
        <taxon>Bacteria</taxon>
        <taxon>Pseudomonadati</taxon>
        <taxon>Pseudomonadota</taxon>
        <taxon>Alphaproteobacteria</taxon>
        <taxon>Sphingomonadales</taxon>
        <taxon>Sphingomonadaceae</taxon>
        <taxon>Novosphingobium</taxon>
    </lineage>
</organism>
<feature type="compositionally biased region" description="Polar residues" evidence="1">
    <location>
        <begin position="92"/>
        <end position="107"/>
    </location>
</feature>
<dbReference type="AlphaFoldDB" id="A0A1U6HK85"/>
<evidence type="ECO:0000313" key="2">
    <source>
        <dbReference type="EMBL" id="SLJ96101.1"/>
    </source>
</evidence>
<keyword evidence="3" id="KW-1185">Reference proteome</keyword>
<evidence type="ECO:0000256" key="1">
    <source>
        <dbReference type="SAM" id="MobiDB-lite"/>
    </source>
</evidence>
<reference evidence="3" key="1">
    <citation type="submission" date="2017-02" db="EMBL/GenBank/DDBJ databases">
        <authorList>
            <person name="Varghese N."/>
            <person name="Submissions S."/>
        </authorList>
    </citation>
    <scope>NUCLEOTIDE SEQUENCE [LARGE SCALE GENOMIC DNA]</scope>
    <source>
        <strain evidence="3">SM117</strain>
    </source>
</reference>
<dbReference type="Proteomes" id="UP000190989">
    <property type="component" value="Unassembled WGS sequence"/>
</dbReference>
<sequence>MPTIEIDGVGRVEVDDSFLKLSPQEQEATVAEIAASARSAPASRDITVSFSDGSSHVYRNAPGDITPDQVTSRAQREFGKTVAHIDGGRKPTSATETPTSVASSESAGSEPEIYAPDGFGGNAYDPAHDRFNDTWAAEQEAAYQASLKGQPNGPTPPKAQATPAPERTSRLGAFGLGALDGLTFGLDDEIGGGLAAVIPGLGKSSVWDGKGLSEAANENIDAYRDVKKAAEDEHFGYFAGGGIAGGLLPVTGGLGGLKAATTLGKLGRSAATGAAYGAAYGFGSDEGDITDRLDGTAGGAALGAIGGAALHGAAKAGEAAVSPLARRLLPKLADAQFVKEQAGNPHALTDAKVANDLDKIVRTLTVDSAKRKLSQSQQSTLLSRINDLEASYLPVDEIKALDLPPSAKARLQTAMAKRHLLSDNEVQSLRDGTATGDAVAEAIEKSRRLRAYVPEGRAGGSGSRIAASLGDAIGSTAGWKIGGPIGGAVGGSIGRAAMSRLDARAAKDALALADKAPRFAKLPEVIAANDAGNDSLSRLSADALDASYNAEKAMQQETERLTNEGRKVAIANSRDNVKPSGGWRGTIYERTGLLPAEQDAAALKALKDGAISQDQFQAYLDDPAKLMAGKAGNALIDRFASMADNGVLKRDPKWSSSPVSPRIGREAAQAAFDEADALWRQAHDADAALFEQTGLDRTQRPTAPAVAEAFAKREQAQRSLQESTTVRNPSAYAATAKANQQRVTDTLSAVREDRSLPNDARETIATAITAIGNTSSREKAQSLATDALDRIGAEHRDFGRSLLSPLVAQIKK</sequence>
<feature type="region of interest" description="Disordered" evidence="1">
    <location>
        <begin position="84"/>
        <end position="116"/>
    </location>
</feature>
<protein>
    <submittedName>
        <fullName evidence="2">Uncharacterized protein</fullName>
    </submittedName>
</protein>
<dbReference type="EMBL" id="FVZE01000002">
    <property type="protein sequence ID" value="SLJ96101.1"/>
    <property type="molecule type" value="Genomic_DNA"/>
</dbReference>
<dbReference type="RefSeq" id="WP_079730178.1">
    <property type="nucleotide sequence ID" value="NZ_FVZE01000002.1"/>
</dbReference>
<name>A0A1U6HK85_9SPHN</name>
<proteinExistence type="predicted"/>
<feature type="region of interest" description="Disordered" evidence="1">
    <location>
        <begin position="145"/>
        <end position="165"/>
    </location>
</feature>
<gene>
    <name evidence="2" type="ORF">SAMN06295987_102605</name>
</gene>
<evidence type="ECO:0000313" key="3">
    <source>
        <dbReference type="Proteomes" id="UP000190989"/>
    </source>
</evidence>